<dbReference type="PROSITE" id="PS50110">
    <property type="entry name" value="RESPONSE_REGULATORY"/>
    <property type="match status" value="1"/>
</dbReference>
<dbReference type="NCBIfam" id="TIGR00229">
    <property type="entry name" value="sensory_box"/>
    <property type="match status" value="1"/>
</dbReference>
<dbReference type="PROSITE" id="PS50109">
    <property type="entry name" value="HIS_KIN"/>
    <property type="match status" value="1"/>
</dbReference>
<dbReference type="InterPro" id="IPR004358">
    <property type="entry name" value="Sig_transdc_His_kin-like_C"/>
</dbReference>
<dbReference type="Gene3D" id="3.40.50.2300">
    <property type="match status" value="1"/>
</dbReference>
<dbReference type="EMBL" id="CP067977">
    <property type="protein sequence ID" value="QQQ19111.1"/>
    <property type="molecule type" value="Genomic_DNA"/>
</dbReference>
<feature type="domain" description="PAC" evidence="8">
    <location>
        <begin position="100"/>
        <end position="154"/>
    </location>
</feature>
<dbReference type="InterPro" id="IPR005467">
    <property type="entry name" value="His_kinase_dom"/>
</dbReference>
<dbReference type="InterPro" id="IPR036890">
    <property type="entry name" value="HATPase_C_sf"/>
</dbReference>
<gene>
    <name evidence="9" type="ORF">JIP62_03020</name>
</gene>
<sequence length="529" mass="57811">MTDTPEKPAPVRAPHPTVTAEGFSGQDDIFFAAVEMTRMPMIVTDPHQPDNPIVFANVAFQDLTGYTADEIKGRNCRFLQGRGTDPETVNTVRSAIAKTTDVAVEILNYRKDGSAFWNALFISPVFGPDRKLLYYFASQLDVSRRRDAEDALRQAQKMEAVGQLTGGIAHDFNNMLTVIMGNVDSALELVDDAGVRKRLERALEGARRAETLTSQLLAFARKQRLDGRPTNLNLLIEGLHDMVGRTLGSQIVIKTRLARDLRLARVDSVQTEVALLNVLVNARDAMADGGEVEICTENRTVTPDAPFNDAPPGEYAVLTIKDSGTGMAPDVLARVTEPFFTTKDVGKGTGMGLAMVYGFMQQSQGHLTIESRPGQGTAVHMMFPALAGEITHAIDQPLREAKGGSETILMVEDNADVMEMGQSILRDLGYRVVTAVTAADALQVLEAEQDIDMLFTDIVMPGGMNGVTLAHEVRRRRPEISILLTTGWADRALDNEEDRSGFDLIGKPYRRGDLARKVRTLLDGPNGVS</sequence>
<feature type="domain" description="Histidine kinase" evidence="5">
    <location>
        <begin position="167"/>
        <end position="387"/>
    </location>
</feature>
<dbReference type="Pfam" id="PF00072">
    <property type="entry name" value="Response_reg"/>
    <property type="match status" value="1"/>
</dbReference>
<comment type="catalytic activity">
    <reaction evidence="1">
        <text>ATP + protein L-histidine = ADP + protein N-phospho-L-histidine.</text>
        <dbReference type="EC" id="2.7.13.3"/>
    </reaction>
</comment>
<dbReference type="PROSITE" id="PS50112">
    <property type="entry name" value="PAS"/>
    <property type="match status" value="1"/>
</dbReference>
<dbReference type="SMART" id="SM00086">
    <property type="entry name" value="PAC"/>
    <property type="match status" value="1"/>
</dbReference>
<evidence type="ECO:0000256" key="2">
    <source>
        <dbReference type="ARBA" id="ARBA00012438"/>
    </source>
</evidence>
<dbReference type="InterPro" id="IPR003594">
    <property type="entry name" value="HATPase_dom"/>
</dbReference>
<dbReference type="SUPFAM" id="SSF47384">
    <property type="entry name" value="Homodimeric domain of signal transducing histidine kinase"/>
    <property type="match status" value="1"/>
</dbReference>
<dbReference type="SUPFAM" id="SSF55874">
    <property type="entry name" value="ATPase domain of HSP90 chaperone/DNA topoisomerase II/histidine kinase"/>
    <property type="match status" value="1"/>
</dbReference>
<evidence type="ECO:0000259" key="6">
    <source>
        <dbReference type="PROSITE" id="PS50110"/>
    </source>
</evidence>
<accession>A0ABX7BS01</accession>
<dbReference type="SMART" id="SM00448">
    <property type="entry name" value="REC"/>
    <property type="match status" value="1"/>
</dbReference>
<dbReference type="InterPro" id="IPR000700">
    <property type="entry name" value="PAS-assoc_C"/>
</dbReference>
<dbReference type="Gene3D" id="1.10.287.130">
    <property type="match status" value="1"/>
</dbReference>
<dbReference type="InterPro" id="IPR003661">
    <property type="entry name" value="HisK_dim/P_dom"/>
</dbReference>
<dbReference type="RefSeq" id="WP_201103462.1">
    <property type="nucleotide sequence ID" value="NZ_CP067977.1"/>
</dbReference>
<dbReference type="InterPro" id="IPR036097">
    <property type="entry name" value="HisK_dim/P_sf"/>
</dbReference>
<evidence type="ECO:0000259" key="7">
    <source>
        <dbReference type="PROSITE" id="PS50112"/>
    </source>
</evidence>
<evidence type="ECO:0000259" key="5">
    <source>
        <dbReference type="PROSITE" id="PS50109"/>
    </source>
</evidence>
<protein>
    <recommendedName>
        <fullName evidence="2">histidine kinase</fullName>
        <ecNumber evidence="2">2.7.13.3</ecNumber>
    </recommendedName>
</protein>
<dbReference type="InterPro" id="IPR000014">
    <property type="entry name" value="PAS"/>
</dbReference>
<feature type="modified residue" description="4-aspartylphosphate" evidence="4">
    <location>
        <position position="457"/>
    </location>
</feature>
<dbReference type="EC" id="2.7.13.3" evidence="2"/>
<evidence type="ECO:0000313" key="9">
    <source>
        <dbReference type="EMBL" id="QQQ19111.1"/>
    </source>
</evidence>
<dbReference type="InterPro" id="IPR035965">
    <property type="entry name" value="PAS-like_dom_sf"/>
</dbReference>
<evidence type="ECO:0000256" key="4">
    <source>
        <dbReference type="PROSITE-ProRule" id="PRU00169"/>
    </source>
</evidence>
<dbReference type="Pfam" id="PF13426">
    <property type="entry name" value="PAS_9"/>
    <property type="match status" value="1"/>
</dbReference>
<dbReference type="SUPFAM" id="SSF52172">
    <property type="entry name" value="CheY-like"/>
    <property type="match status" value="1"/>
</dbReference>
<evidence type="ECO:0000313" key="10">
    <source>
        <dbReference type="Proteomes" id="UP000595448"/>
    </source>
</evidence>
<keyword evidence="3 4" id="KW-0597">Phosphoprotein</keyword>
<dbReference type="InterPro" id="IPR011006">
    <property type="entry name" value="CheY-like_superfamily"/>
</dbReference>
<dbReference type="InterPro" id="IPR001789">
    <property type="entry name" value="Sig_transdc_resp-reg_receiver"/>
</dbReference>
<dbReference type="Pfam" id="PF00512">
    <property type="entry name" value="HisKA"/>
    <property type="match status" value="1"/>
</dbReference>
<feature type="domain" description="Response regulatory" evidence="6">
    <location>
        <begin position="407"/>
        <end position="522"/>
    </location>
</feature>
<dbReference type="PANTHER" id="PTHR43065">
    <property type="entry name" value="SENSOR HISTIDINE KINASE"/>
    <property type="match status" value="1"/>
</dbReference>
<dbReference type="Proteomes" id="UP000595448">
    <property type="component" value="Chromosome"/>
</dbReference>
<dbReference type="CDD" id="cd00130">
    <property type="entry name" value="PAS"/>
    <property type="match status" value="1"/>
</dbReference>
<proteinExistence type="predicted"/>
<dbReference type="PROSITE" id="PS50113">
    <property type="entry name" value="PAC"/>
    <property type="match status" value="1"/>
</dbReference>
<dbReference type="PANTHER" id="PTHR43065:SF42">
    <property type="entry name" value="TWO-COMPONENT SENSOR PPRA"/>
    <property type="match status" value="1"/>
</dbReference>
<keyword evidence="10" id="KW-1185">Reference proteome</keyword>
<dbReference type="SUPFAM" id="SSF55785">
    <property type="entry name" value="PYP-like sensor domain (PAS domain)"/>
    <property type="match status" value="1"/>
</dbReference>
<reference evidence="9 10" key="1">
    <citation type="submission" date="2021-01" db="EMBL/GenBank/DDBJ databases">
        <title>Brevundimonas vitis sp. nov., an bacterium isolated from grape (Vitis vinifera).</title>
        <authorList>
            <person name="Jiang L."/>
            <person name="Lee J."/>
        </authorList>
    </citation>
    <scope>NUCLEOTIDE SEQUENCE [LARGE SCALE GENOMIC DNA]</scope>
    <source>
        <strain evidence="9 10">GRTSA-9</strain>
    </source>
</reference>
<dbReference type="Gene3D" id="3.30.450.20">
    <property type="entry name" value="PAS domain"/>
    <property type="match status" value="1"/>
</dbReference>
<dbReference type="SMART" id="SM00387">
    <property type="entry name" value="HATPase_c"/>
    <property type="match status" value="1"/>
</dbReference>
<dbReference type="SMART" id="SM00388">
    <property type="entry name" value="HisKA"/>
    <property type="match status" value="1"/>
</dbReference>
<dbReference type="Gene3D" id="3.30.565.10">
    <property type="entry name" value="Histidine kinase-like ATPase, C-terminal domain"/>
    <property type="match status" value="1"/>
</dbReference>
<dbReference type="PRINTS" id="PR00344">
    <property type="entry name" value="BCTRLSENSOR"/>
</dbReference>
<feature type="domain" description="PAS" evidence="7">
    <location>
        <begin position="26"/>
        <end position="103"/>
    </location>
</feature>
<dbReference type="InterPro" id="IPR001610">
    <property type="entry name" value="PAC"/>
</dbReference>
<name>A0ABX7BS01_9CAUL</name>
<dbReference type="CDD" id="cd00082">
    <property type="entry name" value="HisKA"/>
    <property type="match status" value="1"/>
</dbReference>
<dbReference type="NCBIfam" id="NF010076">
    <property type="entry name" value="PRK13557.1"/>
    <property type="match status" value="1"/>
</dbReference>
<evidence type="ECO:0000256" key="3">
    <source>
        <dbReference type="ARBA" id="ARBA00022553"/>
    </source>
</evidence>
<dbReference type="Pfam" id="PF02518">
    <property type="entry name" value="HATPase_c"/>
    <property type="match status" value="1"/>
</dbReference>
<organism evidence="9 10">
    <name type="scientific">Brevundimonas vitisensis</name>
    <dbReference type="NCBI Taxonomy" id="2800818"/>
    <lineage>
        <taxon>Bacteria</taxon>
        <taxon>Pseudomonadati</taxon>
        <taxon>Pseudomonadota</taxon>
        <taxon>Alphaproteobacteria</taxon>
        <taxon>Caulobacterales</taxon>
        <taxon>Caulobacteraceae</taxon>
        <taxon>Brevundimonas</taxon>
    </lineage>
</organism>
<evidence type="ECO:0000256" key="1">
    <source>
        <dbReference type="ARBA" id="ARBA00000085"/>
    </source>
</evidence>
<evidence type="ECO:0000259" key="8">
    <source>
        <dbReference type="PROSITE" id="PS50113"/>
    </source>
</evidence>